<dbReference type="PANTHER" id="PTHR33129">
    <property type="entry name" value="PROTEIN KINASE DOMAIN-CONTAINING PROTEIN-RELATED"/>
    <property type="match status" value="1"/>
</dbReference>
<dbReference type="OMA" id="TIDAYAY"/>
<evidence type="ECO:0000313" key="1">
    <source>
        <dbReference type="EMBL" id="PCH39137.1"/>
    </source>
</evidence>
<dbReference type="AlphaFoldDB" id="A0A2H3JSV6"/>
<sequence>MLQDIIDDAVLGKKMGTGDSNTDKSNIANMDVDIDAHPSHNPFDNLPQDGSLATGAIVIGSPGIGKSVFLIYVLVLRLLAGLTTILQLNSKELYVFSDEGVFIVTIPIPTQSHLHLHIPDGTWCLIASNQRLAGVPVDVIELSSSCDGFILQAVSPRAERVDWTKKEAGRVPRYWMARWSLGELIVGRDLQFRYSKHPHLKPSETQLATFADLYGTSARKAYAYAVDPDDYKKQLYGKIKSLNRTKVTELVNKLIAEVMDDEIFHDILVAVPLRNRKDFDLQIATEHLWRTALDHLGHTEKHAADMLYRLFVRDSRTMASAGYLLERPFLVEFPKGGEWPMTVMSKSPRSGKTGTHWQSDGTKPQYLRLGYQGHIVAVANDRIEIPVEAFDRLDCQRFSCGEDLTLEDGFYIPYSRSQPSFDAFVYEAGPQRATIFQVTVSNRHPISAEGLDWLNRRGAKSLRLVVVTPSLDDDVVEDIDIWVANSHKDKLDEVYRLGLSGLKSTVNEIKKVM</sequence>
<evidence type="ECO:0000313" key="2">
    <source>
        <dbReference type="Proteomes" id="UP000218811"/>
    </source>
</evidence>
<reference evidence="1 2" key="1">
    <citation type="journal article" date="2012" name="Science">
        <title>The Paleozoic origin of enzymatic lignin decomposition reconstructed from 31 fungal genomes.</title>
        <authorList>
            <person name="Floudas D."/>
            <person name="Binder M."/>
            <person name="Riley R."/>
            <person name="Barry K."/>
            <person name="Blanchette R.A."/>
            <person name="Henrissat B."/>
            <person name="Martinez A.T."/>
            <person name="Otillar R."/>
            <person name="Spatafora J.W."/>
            <person name="Yadav J.S."/>
            <person name="Aerts A."/>
            <person name="Benoit I."/>
            <person name="Boyd A."/>
            <person name="Carlson A."/>
            <person name="Copeland A."/>
            <person name="Coutinho P.M."/>
            <person name="de Vries R.P."/>
            <person name="Ferreira P."/>
            <person name="Findley K."/>
            <person name="Foster B."/>
            <person name="Gaskell J."/>
            <person name="Glotzer D."/>
            <person name="Gorecki P."/>
            <person name="Heitman J."/>
            <person name="Hesse C."/>
            <person name="Hori C."/>
            <person name="Igarashi K."/>
            <person name="Jurgens J.A."/>
            <person name="Kallen N."/>
            <person name="Kersten P."/>
            <person name="Kohler A."/>
            <person name="Kuees U."/>
            <person name="Kumar T.K.A."/>
            <person name="Kuo A."/>
            <person name="LaButti K."/>
            <person name="Larrondo L.F."/>
            <person name="Lindquist E."/>
            <person name="Ling A."/>
            <person name="Lombard V."/>
            <person name="Lucas S."/>
            <person name="Lundell T."/>
            <person name="Martin R."/>
            <person name="McLaughlin D.J."/>
            <person name="Morgenstern I."/>
            <person name="Morin E."/>
            <person name="Murat C."/>
            <person name="Nagy L.G."/>
            <person name="Nolan M."/>
            <person name="Ohm R.A."/>
            <person name="Patyshakuliyeva A."/>
            <person name="Rokas A."/>
            <person name="Ruiz-Duenas F.J."/>
            <person name="Sabat G."/>
            <person name="Salamov A."/>
            <person name="Samejima M."/>
            <person name="Schmutz J."/>
            <person name="Slot J.C."/>
            <person name="St John F."/>
            <person name="Stenlid J."/>
            <person name="Sun H."/>
            <person name="Sun S."/>
            <person name="Syed K."/>
            <person name="Tsang A."/>
            <person name="Wiebenga A."/>
            <person name="Young D."/>
            <person name="Pisabarro A."/>
            <person name="Eastwood D.C."/>
            <person name="Martin F."/>
            <person name="Cullen D."/>
            <person name="Grigoriev I.V."/>
            <person name="Hibbett D.S."/>
        </authorList>
    </citation>
    <scope>NUCLEOTIDE SEQUENCE [LARGE SCALE GENOMIC DNA]</scope>
    <source>
        <strain evidence="1 2">MD-104</strain>
    </source>
</reference>
<organism evidence="1 2">
    <name type="scientific">Wolfiporia cocos (strain MD-104)</name>
    <name type="common">Brown rot fungus</name>
    <dbReference type="NCBI Taxonomy" id="742152"/>
    <lineage>
        <taxon>Eukaryota</taxon>
        <taxon>Fungi</taxon>
        <taxon>Dikarya</taxon>
        <taxon>Basidiomycota</taxon>
        <taxon>Agaricomycotina</taxon>
        <taxon>Agaricomycetes</taxon>
        <taxon>Polyporales</taxon>
        <taxon>Phaeolaceae</taxon>
        <taxon>Wolfiporia</taxon>
    </lineage>
</organism>
<keyword evidence="2" id="KW-1185">Reference proteome</keyword>
<dbReference type="InterPro" id="IPR052980">
    <property type="entry name" value="Crinkler_effector"/>
</dbReference>
<proteinExistence type="predicted"/>
<dbReference type="Proteomes" id="UP000218811">
    <property type="component" value="Unassembled WGS sequence"/>
</dbReference>
<accession>A0A2H3JSV6</accession>
<dbReference type="OrthoDB" id="19861at2759"/>
<gene>
    <name evidence="1" type="ORF">WOLCODRAFT_167816</name>
</gene>
<dbReference type="EMBL" id="KB467965">
    <property type="protein sequence ID" value="PCH39137.1"/>
    <property type="molecule type" value="Genomic_DNA"/>
</dbReference>
<name>A0A2H3JSV6_WOLCO</name>
<protein>
    <submittedName>
        <fullName evidence="1">Uncharacterized protein</fullName>
    </submittedName>
</protein>
<dbReference type="PANTHER" id="PTHR33129:SF1">
    <property type="entry name" value="ATP-BINDING PROTEIN"/>
    <property type="match status" value="1"/>
</dbReference>